<feature type="compositionally biased region" description="Basic and acidic residues" evidence="1">
    <location>
        <begin position="25"/>
        <end position="35"/>
    </location>
</feature>
<dbReference type="AlphaFoldDB" id="E4Z5L2"/>
<reference evidence="2" key="1">
    <citation type="journal article" date="2010" name="Science">
        <title>Plasticity of animal genome architecture unmasked by rapid evolution of a pelagic tunicate.</title>
        <authorList>
            <person name="Denoeud F."/>
            <person name="Henriet S."/>
            <person name="Mungpakdee S."/>
            <person name="Aury J.M."/>
            <person name="Da Silva C."/>
            <person name="Brinkmann H."/>
            <person name="Mikhaleva J."/>
            <person name="Olsen L.C."/>
            <person name="Jubin C."/>
            <person name="Canestro C."/>
            <person name="Bouquet J.M."/>
            <person name="Danks G."/>
            <person name="Poulain J."/>
            <person name="Campsteijn C."/>
            <person name="Adamski M."/>
            <person name="Cross I."/>
            <person name="Yadetie F."/>
            <person name="Muffato M."/>
            <person name="Louis A."/>
            <person name="Butcher S."/>
            <person name="Tsagkogeorga G."/>
            <person name="Konrad A."/>
            <person name="Singh S."/>
            <person name="Jensen M.F."/>
            <person name="Cong E.H."/>
            <person name="Eikeseth-Otteraa H."/>
            <person name="Noel B."/>
            <person name="Anthouard V."/>
            <person name="Porcel B.M."/>
            <person name="Kachouri-Lafond R."/>
            <person name="Nishino A."/>
            <person name="Ugolini M."/>
            <person name="Chourrout P."/>
            <person name="Nishida H."/>
            <person name="Aasland R."/>
            <person name="Huzurbazar S."/>
            <person name="Westhof E."/>
            <person name="Delsuc F."/>
            <person name="Lehrach H."/>
            <person name="Reinhardt R."/>
            <person name="Weissenbach J."/>
            <person name="Roy S.W."/>
            <person name="Artiguenave F."/>
            <person name="Postlethwait J.H."/>
            <person name="Manak J.R."/>
            <person name="Thompson E.M."/>
            <person name="Jaillon O."/>
            <person name="Du Pasquier L."/>
            <person name="Boudinot P."/>
            <person name="Liberles D.A."/>
            <person name="Volff J.N."/>
            <person name="Philippe H."/>
            <person name="Lenhard B."/>
            <person name="Roest Crollius H."/>
            <person name="Wincker P."/>
            <person name="Chourrout D."/>
        </authorList>
    </citation>
    <scope>NUCLEOTIDE SEQUENCE [LARGE SCALE GENOMIC DNA]</scope>
</reference>
<accession>E4Z5L2</accession>
<organism evidence="2">
    <name type="scientific">Oikopleura dioica</name>
    <name type="common">Tunicate</name>
    <dbReference type="NCBI Taxonomy" id="34765"/>
    <lineage>
        <taxon>Eukaryota</taxon>
        <taxon>Metazoa</taxon>
        <taxon>Chordata</taxon>
        <taxon>Tunicata</taxon>
        <taxon>Appendicularia</taxon>
        <taxon>Copelata</taxon>
        <taxon>Oikopleuridae</taxon>
        <taxon>Oikopleura</taxon>
    </lineage>
</organism>
<sequence>MALGCRVFVLAHHRKTTERALSGEQKTKEKLSRNA</sequence>
<dbReference type="Proteomes" id="UP000011014">
    <property type="component" value="Unassembled WGS sequence"/>
</dbReference>
<feature type="region of interest" description="Disordered" evidence="1">
    <location>
        <begin position="16"/>
        <end position="35"/>
    </location>
</feature>
<name>E4Z5L2_OIKDI</name>
<evidence type="ECO:0000313" key="2">
    <source>
        <dbReference type="EMBL" id="CBY42990.1"/>
    </source>
</evidence>
<gene>
    <name evidence="2" type="ORF">GSOID_T00026730001</name>
</gene>
<feature type="non-terminal residue" evidence="2">
    <location>
        <position position="35"/>
    </location>
</feature>
<dbReference type="EMBL" id="FN657719">
    <property type="protein sequence ID" value="CBY42990.1"/>
    <property type="molecule type" value="Genomic_DNA"/>
</dbReference>
<proteinExistence type="predicted"/>
<protein>
    <submittedName>
        <fullName evidence="2">Uncharacterized protein</fullName>
    </submittedName>
</protein>
<evidence type="ECO:0000256" key="1">
    <source>
        <dbReference type="SAM" id="MobiDB-lite"/>
    </source>
</evidence>